<protein>
    <recommendedName>
        <fullName evidence="1">Methyltransferase FkbM domain-containing protein</fullName>
    </recommendedName>
</protein>
<dbReference type="EMBL" id="CP019127">
    <property type="protein sequence ID" value="APX91415.1"/>
    <property type="molecule type" value="Genomic_DNA"/>
</dbReference>
<evidence type="ECO:0000259" key="1">
    <source>
        <dbReference type="Pfam" id="PF05050"/>
    </source>
</evidence>
<accession>A0A1P8QYI2</accession>
<feature type="domain" description="Methyltransferase FkbM" evidence="1">
    <location>
        <begin position="49"/>
        <end position="198"/>
    </location>
</feature>
<dbReference type="SUPFAM" id="SSF53335">
    <property type="entry name" value="S-adenosyl-L-methionine-dependent methyltransferases"/>
    <property type="match status" value="1"/>
</dbReference>
<sequence>MSLQGEWKRLKRRVHRLGERLHAWRDAARVHARNAAHPARVLFVDGGSNLGQGFEWFARRYDDGKIAFHLFEPNPNCHPALERLRARYGERMEIHAAALGTAEGEMKFYGLAEGGELSQGGSLLKSHNSTYYEAREDAAIEVRVMDFPAYLERQAERFDTIVVKMDIEGAEIDLLEALLEGGAHRFIDTLYVEFHAQYQAEPERSRLRARERALVARLKATGMRVRIWH</sequence>
<gene>
    <name evidence="2" type="ORF">BV394_16125</name>
</gene>
<dbReference type="InterPro" id="IPR006342">
    <property type="entry name" value="FkbM_mtfrase"/>
</dbReference>
<accession>A0A2M9D459</accession>
<dbReference type="NCBIfam" id="TIGR01444">
    <property type="entry name" value="fkbM_fam"/>
    <property type="match status" value="1"/>
</dbReference>
<dbReference type="RefSeq" id="WP_076981338.1">
    <property type="nucleotide sequence ID" value="NZ_CP019127.1"/>
</dbReference>
<name>A0A1P8QYI2_9RHOB</name>
<dbReference type="Pfam" id="PF05050">
    <property type="entry name" value="Methyltransf_21"/>
    <property type="match status" value="1"/>
</dbReference>
<reference evidence="2" key="1">
    <citation type="submission" date="2017-01" db="EMBL/GenBank/DDBJ databases">
        <title>Genomic analysis of Xuhuaishuia manganoxidans DY6-4.</title>
        <authorList>
            <person name="Wang X."/>
        </authorList>
    </citation>
    <scope>NUCLEOTIDE SEQUENCE</scope>
    <source>
        <strain evidence="2">DY6-4</strain>
        <plasmid evidence="2">unnamed</plasmid>
    </source>
</reference>
<geneLocation type="plasmid" evidence="2">
    <name>unnamed</name>
</geneLocation>
<proteinExistence type="predicted"/>
<dbReference type="Gene3D" id="3.40.50.150">
    <property type="entry name" value="Vaccinia Virus protein VP39"/>
    <property type="match status" value="1"/>
</dbReference>
<dbReference type="AlphaFoldDB" id="A0A1P8QYI2"/>
<evidence type="ECO:0000313" key="2">
    <source>
        <dbReference type="EMBL" id="APX91415.1"/>
    </source>
</evidence>
<organism evidence="2">
    <name type="scientific">Brevirhabdus pacifica</name>
    <dbReference type="NCBI Taxonomy" id="1267768"/>
    <lineage>
        <taxon>Bacteria</taxon>
        <taxon>Pseudomonadati</taxon>
        <taxon>Pseudomonadota</taxon>
        <taxon>Alphaproteobacteria</taxon>
        <taxon>Rhodobacterales</taxon>
        <taxon>Paracoccaceae</taxon>
        <taxon>Brevirhabdus</taxon>
    </lineage>
</organism>
<dbReference type="InterPro" id="IPR029063">
    <property type="entry name" value="SAM-dependent_MTases_sf"/>
</dbReference>
<keyword evidence="2" id="KW-0614">Plasmid</keyword>